<name>A0A182QF73_9DIPT</name>
<reference evidence="3" key="2">
    <citation type="submission" date="2020-05" db="UniProtKB">
        <authorList>
            <consortium name="EnsemblMetazoa"/>
        </authorList>
    </citation>
    <scope>IDENTIFICATION</scope>
    <source>
        <strain evidence="3">FAR1</strain>
    </source>
</reference>
<feature type="compositionally biased region" description="Basic residues" evidence="1">
    <location>
        <begin position="185"/>
        <end position="200"/>
    </location>
</feature>
<feature type="region of interest" description="Disordered" evidence="1">
    <location>
        <begin position="111"/>
        <end position="207"/>
    </location>
</feature>
<dbReference type="EMBL" id="AXCN02000556">
    <property type="status" value="NOT_ANNOTATED_CDS"/>
    <property type="molecule type" value="Genomic_DNA"/>
</dbReference>
<feature type="region of interest" description="Disordered" evidence="1">
    <location>
        <begin position="230"/>
        <end position="304"/>
    </location>
</feature>
<evidence type="ECO:0000256" key="1">
    <source>
        <dbReference type="SAM" id="MobiDB-lite"/>
    </source>
</evidence>
<reference evidence="4" key="1">
    <citation type="submission" date="2014-01" db="EMBL/GenBank/DDBJ databases">
        <title>The Genome Sequence of Anopheles farauti FAR1 (V2).</title>
        <authorList>
            <consortium name="The Broad Institute Genomics Platform"/>
            <person name="Neafsey D.E."/>
            <person name="Besansky N."/>
            <person name="Howell P."/>
            <person name="Walton C."/>
            <person name="Young S.K."/>
            <person name="Zeng Q."/>
            <person name="Gargeya S."/>
            <person name="Fitzgerald M."/>
            <person name="Haas B."/>
            <person name="Abouelleil A."/>
            <person name="Allen A.W."/>
            <person name="Alvarado L."/>
            <person name="Arachchi H.M."/>
            <person name="Berlin A.M."/>
            <person name="Chapman S.B."/>
            <person name="Gainer-Dewar J."/>
            <person name="Goldberg J."/>
            <person name="Griggs A."/>
            <person name="Gujja S."/>
            <person name="Hansen M."/>
            <person name="Howarth C."/>
            <person name="Imamovic A."/>
            <person name="Ireland A."/>
            <person name="Larimer J."/>
            <person name="McCowan C."/>
            <person name="Murphy C."/>
            <person name="Pearson M."/>
            <person name="Poon T.W."/>
            <person name="Priest M."/>
            <person name="Roberts A."/>
            <person name="Saif S."/>
            <person name="Shea T."/>
            <person name="Sisk P."/>
            <person name="Sykes S."/>
            <person name="Wortman J."/>
            <person name="Nusbaum C."/>
            <person name="Birren B."/>
        </authorList>
    </citation>
    <scope>NUCLEOTIDE SEQUENCE [LARGE SCALE GENOMIC DNA]</scope>
    <source>
        <strain evidence="4">FAR1</strain>
    </source>
</reference>
<proteinExistence type="predicted"/>
<evidence type="ECO:0000313" key="3">
    <source>
        <dbReference type="EnsemblMetazoa" id="AFAF008959-PA"/>
    </source>
</evidence>
<keyword evidence="4" id="KW-1185">Reference proteome</keyword>
<protein>
    <submittedName>
        <fullName evidence="3">Uncharacterized protein</fullName>
    </submittedName>
</protein>
<feature type="compositionally biased region" description="Basic and acidic residues" evidence="1">
    <location>
        <begin position="128"/>
        <end position="184"/>
    </location>
</feature>
<dbReference type="EnsemblMetazoa" id="AFAF008959-RA">
    <property type="protein sequence ID" value="AFAF008959-PA"/>
    <property type="gene ID" value="AFAF008959"/>
</dbReference>
<dbReference type="AlphaFoldDB" id="A0A182QF73"/>
<dbReference type="VEuPathDB" id="VectorBase:AFAF008959"/>
<sequence length="353" mass="39727">MQLRCVSLVCVLVLGASVIGAPRVRRSSAGEGASSYFYFSRSPGQFGAPFGGELPTISALLPEAKHFPVVHGKDETDGASAFGGKVLAEHSDEEGDDGDDHEAYRVVEYDHERDGGSSYAQDHHAKKGDKAEKGYDRKHAVEHGSKGSYGKEDHGHHYAHEGDRKQSHHDEGSHYHDHHAEAKRTKGGKHHEKKHHKKGSKTTGYHNVYHKDEYKKEHIFYDTSDHSGQFKKYGSAHEHHSNEAGQRASGGHLDQAHREQSHKKAGNRQHGSYDRQHGSHENRHGHDHRQHDVSSYDRTHGHTGEAERGYKIVHPLATRYTAPATLANGVWMWIYSHYERTRLDREAKVRDDL</sequence>
<organism evidence="3 4">
    <name type="scientific">Anopheles farauti</name>
    <dbReference type="NCBI Taxonomy" id="69004"/>
    <lineage>
        <taxon>Eukaryota</taxon>
        <taxon>Metazoa</taxon>
        <taxon>Ecdysozoa</taxon>
        <taxon>Arthropoda</taxon>
        <taxon>Hexapoda</taxon>
        <taxon>Insecta</taxon>
        <taxon>Pterygota</taxon>
        <taxon>Neoptera</taxon>
        <taxon>Endopterygota</taxon>
        <taxon>Diptera</taxon>
        <taxon>Nematocera</taxon>
        <taxon>Culicoidea</taxon>
        <taxon>Culicidae</taxon>
        <taxon>Anophelinae</taxon>
        <taxon>Anopheles</taxon>
    </lineage>
</organism>
<evidence type="ECO:0000313" key="4">
    <source>
        <dbReference type="Proteomes" id="UP000075886"/>
    </source>
</evidence>
<dbReference type="Pfam" id="PF16009">
    <property type="entry name" value="DUF4779"/>
    <property type="match status" value="1"/>
</dbReference>
<dbReference type="Proteomes" id="UP000075886">
    <property type="component" value="Unassembled WGS sequence"/>
</dbReference>
<keyword evidence="2" id="KW-0732">Signal</keyword>
<accession>A0A182QF73</accession>
<dbReference type="InterPro" id="IPR031959">
    <property type="entry name" value="DUF4779"/>
</dbReference>
<feature type="chain" id="PRO_5008132801" evidence="2">
    <location>
        <begin position="21"/>
        <end position="353"/>
    </location>
</feature>
<evidence type="ECO:0000256" key="2">
    <source>
        <dbReference type="SAM" id="SignalP"/>
    </source>
</evidence>
<feature type="signal peptide" evidence="2">
    <location>
        <begin position="1"/>
        <end position="20"/>
    </location>
</feature>
<feature type="compositionally biased region" description="Basic and acidic residues" evidence="1">
    <location>
        <begin position="271"/>
        <end position="304"/>
    </location>
</feature>